<feature type="compositionally biased region" description="Polar residues" evidence="1">
    <location>
        <begin position="141"/>
        <end position="154"/>
    </location>
</feature>
<organism evidence="2 3">
    <name type="scientific">Leucocoprinus leucothites</name>
    <dbReference type="NCBI Taxonomy" id="201217"/>
    <lineage>
        <taxon>Eukaryota</taxon>
        <taxon>Fungi</taxon>
        <taxon>Dikarya</taxon>
        <taxon>Basidiomycota</taxon>
        <taxon>Agaricomycotina</taxon>
        <taxon>Agaricomycetes</taxon>
        <taxon>Agaricomycetidae</taxon>
        <taxon>Agaricales</taxon>
        <taxon>Agaricineae</taxon>
        <taxon>Agaricaceae</taxon>
        <taxon>Leucocoprinus</taxon>
    </lineage>
</organism>
<name>A0A8H5FRX4_9AGAR</name>
<keyword evidence="3" id="KW-1185">Reference proteome</keyword>
<reference evidence="2 3" key="1">
    <citation type="journal article" date="2020" name="ISME J.">
        <title>Uncovering the hidden diversity of litter-decomposition mechanisms in mushroom-forming fungi.</title>
        <authorList>
            <person name="Floudas D."/>
            <person name="Bentzer J."/>
            <person name="Ahren D."/>
            <person name="Johansson T."/>
            <person name="Persson P."/>
            <person name="Tunlid A."/>
        </authorList>
    </citation>
    <scope>NUCLEOTIDE SEQUENCE [LARGE SCALE GENOMIC DNA]</scope>
    <source>
        <strain evidence="2 3">CBS 146.42</strain>
    </source>
</reference>
<evidence type="ECO:0000256" key="1">
    <source>
        <dbReference type="SAM" id="MobiDB-lite"/>
    </source>
</evidence>
<feature type="region of interest" description="Disordered" evidence="1">
    <location>
        <begin position="1"/>
        <end position="35"/>
    </location>
</feature>
<sequence length="314" mass="34571">MPADRNVRSSKKKGNQALPIGPGGITPFKSSKPSQPPVKVACQYCNRTFNKCGLHSHERACPGRDGSLRRTQAYRAEKARAKAAEKGMVYQLNYTDSANARVMPVWELEPWEKCQVPEQNHHLKRPPSRSGPRLDNPANLAASNKPPSCTSSQALRVPHCPPGPRVGPYPNVERNPETTFLGNSHRPKSTLQPAGPPPQASQPTAPLPLVWQPAIPKVISPWSPFNSEAEFKFAKVVLGASLSRSHVETLCEIIHRVSSGTDSFGINSAADLQRYLNDASTLYIAYREYSPIVYHLDGGVFSQLDRSTHPCVWI</sequence>
<dbReference type="EMBL" id="JAACJO010000029">
    <property type="protein sequence ID" value="KAF5346889.1"/>
    <property type="molecule type" value="Genomic_DNA"/>
</dbReference>
<feature type="region of interest" description="Disordered" evidence="1">
    <location>
        <begin position="118"/>
        <end position="206"/>
    </location>
</feature>
<accession>A0A8H5FRX4</accession>
<dbReference type="Proteomes" id="UP000559027">
    <property type="component" value="Unassembled WGS sequence"/>
</dbReference>
<dbReference type="OrthoDB" id="3239511at2759"/>
<comment type="caution">
    <text evidence="2">The sequence shown here is derived from an EMBL/GenBank/DDBJ whole genome shotgun (WGS) entry which is preliminary data.</text>
</comment>
<evidence type="ECO:0000313" key="3">
    <source>
        <dbReference type="Proteomes" id="UP000559027"/>
    </source>
</evidence>
<evidence type="ECO:0000313" key="2">
    <source>
        <dbReference type="EMBL" id="KAF5346889.1"/>
    </source>
</evidence>
<protein>
    <submittedName>
        <fullName evidence="2">Uncharacterized protein</fullName>
    </submittedName>
</protein>
<dbReference type="AlphaFoldDB" id="A0A8H5FRX4"/>
<gene>
    <name evidence="2" type="ORF">D9756_010567</name>
</gene>
<proteinExistence type="predicted"/>